<feature type="transmembrane region" description="Helical" evidence="6">
    <location>
        <begin position="211"/>
        <end position="230"/>
    </location>
</feature>
<feature type="domain" description="EamA" evidence="7">
    <location>
        <begin position="152"/>
        <end position="279"/>
    </location>
</feature>
<evidence type="ECO:0000313" key="8">
    <source>
        <dbReference type="EMBL" id="MFD1195782.1"/>
    </source>
</evidence>
<evidence type="ECO:0000256" key="5">
    <source>
        <dbReference type="ARBA" id="ARBA00023136"/>
    </source>
</evidence>
<feature type="transmembrane region" description="Helical" evidence="6">
    <location>
        <begin position="237"/>
        <end position="257"/>
    </location>
</feature>
<feature type="transmembrane region" description="Helical" evidence="6">
    <location>
        <begin position="179"/>
        <end position="199"/>
    </location>
</feature>
<dbReference type="InterPro" id="IPR000620">
    <property type="entry name" value="EamA_dom"/>
</dbReference>
<feature type="transmembrane region" description="Helical" evidence="6">
    <location>
        <begin position="146"/>
        <end position="167"/>
    </location>
</feature>
<accession>A0ABW3TGT7</accession>
<organism evidence="8 9">
    <name type="scientific">Seohaeicola saemankumensis</name>
    <dbReference type="NCBI Taxonomy" id="481181"/>
    <lineage>
        <taxon>Bacteria</taxon>
        <taxon>Pseudomonadati</taxon>
        <taxon>Pseudomonadota</taxon>
        <taxon>Alphaproteobacteria</taxon>
        <taxon>Rhodobacterales</taxon>
        <taxon>Roseobacteraceae</taxon>
        <taxon>Seohaeicola</taxon>
    </lineage>
</organism>
<evidence type="ECO:0000256" key="6">
    <source>
        <dbReference type="SAM" id="Phobius"/>
    </source>
</evidence>
<evidence type="ECO:0000259" key="7">
    <source>
        <dbReference type="Pfam" id="PF00892"/>
    </source>
</evidence>
<keyword evidence="5 6" id="KW-0472">Membrane</keyword>
<dbReference type="InterPro" id="IPR037185">
    <property type="entry name" value="EmrE-like"/>
</dbReference>
<evidence type="ECO:0000256" key="2">
    <source>
        <dbReference type="ARBA" id="ARBA00009853"/>
    </source>
</evidence>
<dbReference type="EMBL" id="JBHTKR010000005">
    <property type="protein sequence ID" value="MFD1195782.1"/>
    <property type="molecule type" value="Genomic_DNA"/>
</dbReference>
<name>A0ABW3TGT7_9RHOB</name>
<feature type="transmembrane region" description="Helical" evidence="6">
    <location>
        <begin position="97"/>
        <end position="116"/>
    </location>
</feature>
<reference evidence="9" key="1">
    <citation type="journal article" date="2019" name="Int. J. Syst. Evol. Microbiol.">
        <title>The Global Catalogue of Microorganisms (GCM) 10K type strain sequencing project: providing services to taxonomists for standard genome sequencing and annotation.</title>
        <authorList>
            <consortium name="The Broad Institute Genomics Platform"/>
            <consortium name="The Broad Institute Genome Sequencing Center for Infectious Disease"/>
            <person name="Wu L."/>
            <person name="Ma J."/>
        </authorList>
    </citation>
    <scope>NUCLEOTIDE SEQUENCE [LARGE SCALE GENOMIC DNA]</scope>
    <source>
        <strain evidence="9">CCUG 55328</strain>
    </source>
</reference>
<feature type="transmembrane region" description="Helical" evidence="6">
    <location>
        <begin position="35"/>
        <end position="58"/>
    </location>
</feature>
<dbReference type="Proteomes" id="UP001597151">
    <property type="component" value="Unassembled WGS sequence"/>
</dbReference>
<dbReference type="RefSeq" id="WP_380793006.1">
    <property type="nucleotide sequence ID" value="NZ_JBHTKR010000005.1"/>
</dbReference>
<keyword evidence="9" id="KW-1185">Reference proteome</keyword>
<evidence type="ECO:0000256" key="4">
    <source>
        <dbReference type="ARBA" id="ARBA00022989"/>
    </source>
</evidence>
<dbReference type="PANTHER" id="PTHR22911">
    <property type="entry name" value="ACYL-MALONYL CONDENSING ENZYME-RELATED"/>
    <property type="match status" value="1"/>
</dbReference>
<feature type="transmembrane region" description="Helical" evidence="6">
    <location>
        <begin position="263"/>
        <end position="281"/>
    </location>
</feature>
<dbReference type="Pfam" id="PF00892">
    <property type="entry name" value="EamA"/>
    <property type="match status" value="2"/>
</dbReference>
<proteinExistence type="inferred from homology"/>
<dbReference type="Gene3D" id="1.10.3730.20">
    <property type="match status" value="1"/>
</dbReference>
<sequence length="302" mass="33176">MLTDNTRGALLMMASMAAFTLNDTFMKTLAGDMPLFQLIFMRSIFTTVAIGGMALYLGALHLRIPRRDRWLIVIRALSEVGSAYFFLTALYNMPLANVSAIMQSLPLVVTLAAALFFSEQLGWRRLTAIMVGLCGVLLIVRPGTEGFNIFSVYALIAVAFVTVRDLVTRRVSGATHSMMVTFITSLALLIAFGLASMTVEWVPLTLHRSAMTLGAAVMVVFGYVFSVMVMRVGEISFVAPFRYTGLIWALVLGWLVFGDWPAPLTLLGAVIVVGSGVFMLYREAQLKRRIATETRLRTGIGH</sequence>
<keyword evidence="4 6" id="KW-1133">Transmembrane helix</keyword>
<feature type="domain" description="EamA" evidence="7">
    <location>
        <begin position="7"/>
        <end position="140"/>
    </location>
</feature>
<comment type="caution">
    <text evidence="8">The sequence shown here is derived from an EMBL/GenBank/DDBJ whole genome shotgun (WGS) entry which is preliminary data.</text>
</comment>
<comment type="subcellular location">
    <subcellularLocation>
        <location evidence="1">Membrane</location>
        <topology evidence="1">Multi-pass membrane protein</topology>
    </subcellularLocation>
</comment>
<keyword evidence="3 6" id="KW-0812">Transmembrane</keyword>
<evidence type="ECO:0000313" key="9">
    <source>
        <dbReference type="Proteomes" id="UP001597151"/>
    </source>
</evidence>
<dbReference type="PANTHER" id="PTHR22911:SF6">
    <property type="entry name" value="SOLUTE CARRIER FAMILY 35 MEMBER G1"/>
    <property type="match status" value="1"/>
</dbReference>
<gene>
    <name evidence="8" type="ORF">ACFQ3C_14000</name>
</gene>
<evidence type="ECO:0000256" key="3">
    <source>
        <dbReference type="ARBA" id="ARBA00022692"/>
    </source>
</evidence>
<feature type="transmembrane region" description="Helical" evidence="6">
    <location>
        <begin position="70"/>
        <end position="91"/>
    </location>
</feature>
<feature type="transmembrane region" description="Helical" evidence="6">
    <location>
        <begin position="123"/>
        <end position="140"/>
    </location>
</feature>
<comment type="similarity">
    <text evidence="2">Belongs to the drug/metabolite transporter (DMT) superfamily. 10 TMS drug/metabolite exporter (DME) (TC 2.A.7.3) family.</text>
</comment>
<protein>
    <submittedName>
        <fullName evidence="8">DMT family transporter</fullName>
    </submittedName>
</protein>
<evidence type="ECO:0000256" key="1">
    <source>
        <dbReference type="ARBA" id="ARBA00004141"/>
    </source>
</evidence>
<dbReference type="SUPFAM" id="SSF103481">
    <property type="entry name" value="Multidrug resistance efflux transporter EmrE"/>
    <property type="match status" value="2"/>
</dbReference>